<dbReference type="EMBL" id="JBHULZ010000041">
    <property type="protein sequence ID" value="MFD2698238.1"/>
    <property type="molecule type" value="Genomic_DNA"/>
</dbReference>
<feature type="transmembrane region" description="Helical" evidence="1">
    <location>
        <begin position="110"/>
        <end position="130"/>
    </location>
</feature>
<feature type="transmembrane region" description="Helical" evidence="1">
    <location>
        <begin position="151"/>
        <end position="171"/>
    </location>
</feature>
<feature type="transmembrane region" description="Helical" evidence="1">
    <location>
        <begin position="209"/>
        <end position="225"/>
    </location>
</feature>
<evidence type="ECO:0000256" key="1">
    <source>
        <dbReference type="SAM" id="Phobius"/>
    </source>
</evidence>
<feature type="transmembrane region" description="Helical" evidence="1">
    <location>
        <begin position="231"/>
        <end position="251"/>
    </location>
</feature>
<dbReference type="PANTHER" id="PTHR33802">
    <property type="entry name" value="SI:CH211-161H7.5-RELATED"/>
    <property type="match status" value="1"/>
</dbReference>
<feature type="transmembrane region" description="Helical" evidence="1">
    <location>
        <begin position="183"/>
        <end position="202"/>
    </location>
</feature>
<feature type="transmembrane region" description="Helical" evidence="1">
    <location>
        <begin position="84"/>
        <end position="104"/>
    </location>
</feature>
<dbReference type="RefSeq" id="WP_379047481.1">
    <property type="nucleotide sequence ID" value="NZ_JBHULZ010000041.1"/>
</dbReference>
<evidence type="ECO:0000313" key="2">
    <source>
        <dbReference type="EMBL" id="MFD2698238.1"/>
    </source>
</evidence>
<name>A0ABW5SEN0_9FLAO</name>
<proteinExistence type="predicted"/>
<comment type="caution">
    <text evidence="2">The sequence shown here is derived from an EMBL/GenBank/DDBJ whole genome shotgun (WGS) entry which is preliminary data.</text>
</comment>
<accession>A0ABW5SEN0</accession>
<evidence type="ECO:0000313" key="3">
    <source>
        <dbReference type="Proteomes" id="UP001597357"/>
    </source>
</evidence>
<organism evidence="2 3">
    <name type="scientific">Mesonia sediminis</name>
    <dbReference type="NCBI Taxonomy" id="1703946"/>
    <lineage>
        <taxon>Bacteria</taxon>
        <taxon>Pseudomonadati</taxon>
        <taxon>Bacteroidota</taxon>
        <taxon>Flavobacteriia</taxon>
        <taxon>Flavobacteriales</taxon>
        <taxon>Flavobacteriaceae</taxon>
        <taxon>Mesonia</taxon>
    </lineage>
</organism>
<dbReference type="PANTHER" id="PTHR33802:SF1">
    <property type="entry name" value="XK-RELATED PROTEIN"/>
    <property type="match status" value="1"/>
</dbReference>
<keyword evidence="1" id="KW-1133">Transmembrane helix</keyword>
<keyword evidence="1" id="KW-0472">Membrane</keyword>
<reference evidence="3" key="1">
    <citation type="journal article" date="2019" name="Int. J. Syst. Evol. Microbiol.">
        <title>The Global Catalogue of Microorganisms (GCM) 10K type strain sequencing project: providing services to taxonomists for standard genome sequencing and annotation.</title>
        <authorList>
            <consortium name="The Broad Institute Genomics Platform"/>
            <consortium name="The Broad Institute Genome Sequencing Center for Infectious Disease"/>
            <person name="Wu L."/>
            <person name="Ma J."/>
        </authorList>
    </citation>
    <scope>NUCLEOTIDE SEQUENCE [LARGE SCALE GENOMIC DNA]</scope>
    <source>
        <strain evidence="3">KCTC 42255</strain>
    </source>
</reference>
<feature type="transmembrane region" description="Helical" evidence="1">
    <location>
        <begin position="50"/>
        <end position="72"/>
    </location>
</feature>
<sequence length="265" mass="29896">MKTKLLAVFNFISVLIAIATSYFTQAFNLNGNTIGSLSKQPEYANLFTPAGYAFAIWGLIYLSLLAFSVFHLIRVFKQGKKEDFLLQTGSKLILANLATSAWVVAWLYEYTAISVVLMFIALVALLRIVVVTRMEVWDAPRSIIAFNWWPICLYAGWLSVASIANTAAFLVKIDWQPAIFNEVQYTLIMIIVATIINLAMIFYRNMREFAAVGIWALVAIYFKQIDNQDSIAYTALIGAIVIALYAAYHGFKNRKNNPLYRILNS</sequence>
<keyword evidence="3" id="KW-1185">Reference proteome</keyword>
<dbReference type="Proteomes" id="UP001597357">
    <property type="component" value="Unassembled WGS sequence"/>
</dbReference>
<keyword evidence="1" id="KW-0812">Transmembrane</keyword>
<gene>
    <name evidence="2" type="ORF">ACFSQ0_09565</name>
</gene>
<protein>
    <submittedName>
        <fullName evidence="2">Tryptophan-rich sensory protein</fullName>
    </submittedName>
</protein>